<evidence type="ECO:0000313" key="1">
    <source>
        <dbReference type="EMBL" id="RED55142.1"/>
    </source>
</evidence>
<gene>
    <name evidence="1" type="ORF">DFP95_11977</name>
</gene>
<evidence type="ECO:0000313" key="2">
    <source>
        <dbReference type="Proteomes" id="UP000256869"/>
    </source>
</evidence>
<proteinExistence type="predicted"/>
<name>A0A3D9I040_9BACL</name>
<keyword evidence="2" id="KW-1185">Reference proteome</keyword>
<reference evidence="1 2" key="1">
    <citation type="submission" date="2018-07" db="EMBL/GenBank/DDBJ databases">
        <title>Genomic Encyclopedia of Type Strains, Phase III (KMG-III): the genomes of soil and plant-associated and newly described type strains.</title>
        <authorList>
            <person name="Whitman W."/>
        </authorList>
    </citation>
    <scope>NUCLEOTIDE SEQUENCE [LARGE SCALE GENOMIC DNA]</scope>
    <source>
        <strain evidence="1 2">CECT 8236</strain>
    </source>
</reference>
<dbReference type="Proteomes" id="UP000256869">
    <property type="component" value="Unassembled WGS sequence"/>
</dbReference>
<protein>
    <submittedName>
        <fullName evidence="1">Uncharacterized protein</fullName>
    </submittedName>
</protein>
<dbReference type="EMBL" id="QRDY01000019">
    <property type="protein sequence ID" value="RED55142.1"/>
    <property type="molecule type" value="Genomic_DNA"/>
</dbReference>
<comment type="caution">
    <text evidence="1">The sequence shown here is derived from an EMBL/GenBank/DDBJ whole genome shotgun (WGS) entry which is preliminary data.</text>
</comment>
<dbReference type="RefSeq" id="WP_181907568.1">
    <property type="nucleotide sequence ID" value="NZ_QRDY01000019.1"/>
</dbReference>
<sequence>MPKQHSSRLIRIGVGALLTCIILGFAYAVAKDLPGGLEDRRMSHVIGGTIRIPLGKTPEEAVQKVRQFPVMQVIHKESVDGGVLLFIKRFYQKEGSDLQIEYVRKTWLGWKWVWGGGYGIGGSTTVKAMLNYMVMPKIEGIHTPFPMVVGEVLDPSIKSVNIVIDGQVPGVYAAKSAGSEVGHTIWFAFLPLSVSTPFEIEALNARGDIVVRKTINDTRSYGPISLEQPQPQDWLNIQNS</sequence>
<organism evidence="1 2">
    <name type="scientific">Cohnella lupini</name>
    <dbReference type="NCBI Taxonomy" id="1294267"/>
    <lineage>
        <taxon>Bacteria</taxon>
        <taxon>Bacillati</taxon>
        <taxon>Bacillota</taxon>
        <taxon>Bacilli</taxon>
        <taxon>Bacillales</taxon>
        <taxon>Paenibacillaceae</taxon>
        <taxon>Cohnella</taxon>
    </lineage>
</organism>
<dbReference type="AlphaFoldDB" id="A0A3D9I040"/>
<accession>A0A3D9I040</accession>